<name>U9TE80_RHIID</name>
<dbReference type="VEuPathDB" id="FungiDB:RhiirFUN_006359"/>
<sequence length="181" mass="20777">MGTCYSCQKCLYCNSNLAIDNCSCNKTIKPTNNDDEESISEENEITPPSKQKKKTSVPKESNLDEIDLMKGEIHKKFKEKHGCNIHKTGYCYIKDDRHLPLTTLHLSMWTNEIYKNHCDYETPPPRPNFGRENSLKVPSSNQSSTASAKFLEELDKQYGEDKQHTTCNLFSCYSKMFECSP</sequence>
<gene>
    <name evidence="2" type="ORF">GLOINDRAFT_325987</name>
</gene>
<dbReference type="AlphaFoldDB" id="U9TE80"/>
<dbReference type="HOGENOM" id="CLU_1489741_0_0_1"/>
<evidence type="ECO:0000313" key="2">
    <source>
        <dbReference type="EMBL" id="ESA06440.1"/>
    </source>
</evidence>
<reference evidence="2" key="1">
    <citation type="submission" date="2013-07" db="EMBL/GenBank/DDBJ databases">
        <title>The genome of an arbuscular mycorrhizal fungus provides insights into the evolution of the oldest plant symbiosis.</title>
        <authorList>
            <consortium name="DOE Joint Genome Institute"/>
            <person name="Tisserant E."/>
            <person name="Malbreil M."/>
            <person name="Kuo A."/>
            <person name="Kohler A."/>
            <person name="Symeonidi A."/>
            <person name="Balestrini R."/>
            <person name="Charron P."/>
            <person name="Duensing N."/>
            <person name="Frei-dit-Frey N."/>
            <person name="Gianinazzi-Pearson V."/>
            <person name="Gilbert B."/>
            <person name="Handa Y."/>
            <person name="Hijri M."/>
            <person name="Kaul R."/>
            <person name="Kawaguchi M."/>
            <person name="Krajinski F."/>
            <person name="Lammers P."/>
            <person name="Lapierre D."/>
            <person name="Masclaux F.G."/>
            <person name="Murat C."/>
            <person name="Morin E."/>
            <person name="Ndikumana S."/>
            <person name="Pagni M."/>
            <person name="Petitpierre D."/>
            <person name="Requena N."/>
            <person name="Rosikiewicz P."/>
            <person name="Riley R."/>
            <person name="Saito K."/>
            <person name="San Clemente H."/>
            <person name="Shapiro H."/>
            <person name="van Tuinen D."/>
            <person name="Becard G."/>
            <person name="Bonfante P."/>
            <person name="Paszkowski U."/>
            <person name="Shachar-Hill Y."/>
            <person name="Young J.P."/>
            <person name="Sanders I.R."/>
            <person name="Henrissat B."/>
            <person name="Rensing S.A."/>
            <person name="Grigoriev I.V."/>
            <person name="Corradi N."/>
            <person name="Roux C."/>
            <person name="Martin F."/>
        </authorList>
    </citation>
    <scope>NUCLEOTIDE SEQUENCE</scope>
    <source>
        <strain evidence="2">DAOM 197198</strain>
    </source>
</reference>
<dbReference type="EMBL" id="KE392296">
    <property type="protein sequence ID" value="ESA06440.1"/>
    <property type="molecule type" value="Genomic_DNA"/>
</dbReference>
<protein>
    <submittedName>
        <fullName evidence="2">Uncharacterized protein</fullName>
    </submittedName>
</protein>
<organism evidence="2">
    <name type="scientific">Rhizophagus irregularis (strain DAOM 181602 / DAOM 197198 / MUCL 43194)</name>
    <name type="common">Arbuscular mycorrhizal fungus</name>
    <name type="synonym">Glomus intraradices</name>
    <dbReference type="NCBI Taxonomy" id="747089"/>
    <lineage>
        <taxon>Eukaryota</taxon>
        <taxon>Fungi</taxon>
        <taxon>Fungi incertae sedis</taxon>
        <taxon>Mucoromycota</taxon>
        <taxon>Glomeromycotina</taxon>
        <taxon>Glomeromycetes</taxon>
        <taxon>Glomerales</taxon>
        <taxon>Glomeraceae</taxon>
        <taxon>Rhizophagus</taxon>
    </lineage>
</organism>
<evidence type="ECO:0000256" key="1">
    <source>
        <dbReference type="SAM" id="MobiDB-lite"/>
    </source>
</evidence>
<feature type="compositionally biased region" description="Acidic residues" evidence="1">
    <location>
        <begin position="33"/>
        <end position="44"/>
    </location>
</feature>
<proteinExistence type="predicted"/>
<feature type="region of interest" description="Disordered" evidence="1">
    <location>
        <begin position="31"/>
        <end position="61"/>
    </location>
</feature>
<accession>U9TE80</accession>